<dbReference type="OrthoDB" id="9803322at2"/>
<dbReference type="GO" id="GO:0006048">
    <property type="term" value="P:UDP-N-acetylglucosamine biosynthetic process"/>
    <property type="evidence" value="ECO:0007669"/>
    <property type="project" value="TreeGrafter"/>
</dbReference>
<dbReference type="InterPro" id="IPR016066">
    <property type="entry name" value="A-D-PHexomutase_CS"/>
</dbReference>
<dbReference type="Proteomes" id="UP000238007">
    <property type="component" value="Unassembled WGS sequence"/>
</dbReference>
<dbReference type="InterPro" id="IPR005845">
    <property type="entry name" value="A-D-PHexomutase_a/b/a-II"/>
</dbReference>
<keyword evidence="3" id="KW-0597">Phosphoprotein</keyword>
<dbReference type="InterPro" id="IPR016055">
    <property type="entry name" value="A-D-PHexomutase_a/b/a-I/II/III"/>
</dbReference>
<dbReference type="InterPro" id="IPR050060">
    <property type="entry name" value="Phosphoglucosamine_mutase"/>
</dbReference>
<keyword evidence="4 7" id="KW-0479">Metal-binding</keyword>
<reference evidence="11 12" key="1">
    <citation type="submission" date="2018-03" db="EMBL/GenBank/DDBJ databases">
        <title>Genomic Encyclopedia of Archaeal and Bacterial Type Strains, Phase II (KMG-II): from individual species to whole genera.</title>
        <authorList>
            <person name="Goeker M."/>
        </authorList>
    </citation>
    <scope>NUCLEOTIDE SEQUENCE [LARGE SCALE GENOMIC DNA]</scope>
    <source>
        <strain evidence="11 12">DSM 101533</strain>
    </source>
</reference>
<evidence type="ECO:0000256" key="6">
    <source>
        <dbReference type="ARBA" id="ARBA00023235"/>
    </source>
</evidence>
<feature type="domain" description="Alpha-D-phosphohexomutase alpha/beta/alpha" evidence="9">
    <location>
        <begin position="148"/>
        <end position="244"/>
    </location>
</feature>
<evidence type="ECO:0000259" key="9">
    <source>
        <dbReference type="Pfam" id="PF02879"/>
    </source>
</evidence>
<dbReference type="CDD" id="cd03088">
    <property type="entry name" value="ManB"/>
    <property type="match status" value="1"/>
</dbReference>
<dbReference type="GO" id="GO:0000287">
    <property type="term" value="F:magnesium ion binding"/>
    <property type="evidence" value="ECO:0007669"/>
    <property type="project" value="InterPro"/>
</dbReference>
<dbReference type="Gene3D" id="3.40.120.10">
    <property type="entry name" value="Alpha-D-Glucose-1,6-Bisphosphate, subunit A, domain 3"/>
    <property type="match status" value="3"/>
</dbReference>
<dbReference type="GO" id="GO:0009252">
    <property type="term" value="P:peptidoglycan biosynthetic process"/>
    <property type="evidence" value="ECO:0007669"/>
    <property type="project" value="TreeGrafter"/>
</dbReference>
<dbReference type="GO" id="GO:0004615">
    <property type="term" value="F:phosphomannomutase activity"/>
    <property type="evidence" value="ECO:0007669"/>
    <property type="project" value="TreeGrafter"/>
</dbReference>
<dbReference type="GO" id="GO:0008966">
    <property type="term" value="F:phosphoglucosamine mutase activity"/>
    <property type="evidence" value="ECO:0007669"/>
    <property type="project" value="TreeGrafter"/>
</dbReference>
<keyword evidence="5 7" id="KW-0460">Magnesium</keyword>
<evidence type="ECO:0000259" key="8">
    <source>
        <dbReference type="Pfam" id="PF02878"/>
    </source>
</evidence>
<dbReference type="InterPro" id="IPR005844">
    <property type="entry name" value="A-D-PHexomutase_a/b/a-I"/>
</dbReference>
<evidence type="ECO:0000259" key="10">
    <source>
        <dbReference type="Pfam" id="PF02880"/>
    </source>
</evidence>
<comment type="similarity">
    <text evidence="2 7">Belongs to the phosphohexose mutase family.</text>
</comment>
<feature type="domain" description="Alpha-D-phosphohexomutase alpha/beta/alpha" evidence="10">
    <location>
        <begin position="249"/>
        <end position="363"/>
    </location>
</feature>
<dbReference type="Pfam" id="PF02880">
    <property type="entry name" value="PGM_PMM_III"/>
    <property type="match status" value="1"/>
</dbReference>
<evidence type="ECO:0000313" key="11">
    <source>
        <dbReference type="EMBL" id="PRY74068.1"/>
    </source>
</evidence>
<dbReference type="InterPro" id="IPR005846">
    <property type="entry name" value="A-D-PHexomutase_a/b/a-III"/>
</dbReference>
<dbReference type="EMBL" id="PVTP01000022">
    <property type="protein sequence ID" value="PRY74068.1"/>
    <property type="molecule type" value="Genomic_DNA"/>
</dbReference>
<gene>
    <name evidence="11" type="ORF">CLV80_1222</name>
</gene>
<proteinExistence type="inferred from homology"/>
<evidence type="ECO:0000256" key="3">
    <source>
        <dbReference type="ARBA" id="ARBA00022553"/>
    </source>
</evidence>
<dbReference type="InterPro" id="IPR036900">
    <property type="entry name" value="A-D-PHexomutase_C_sf"/>
</dbReference>
<feature type="domain" description="Alpha-D-phosphohexomutase alpha/beta/alpha" evidence="8">
    <location>
        <begin position="4"/>
        <end position="127"/>
    </location>
</feature>
<dbReference type="SUPFAM" id="SSF53738">
    <property type="entry name" value="Phosphoglucomutase, first 3 domains"/>
    <property type="match status" value="3"/>
</dbReference>
<dbReference type="Pfam" id="PF02879">
    <property type="entry name" value="PGM_PMM_II"/>
    <property type="match status" value="1"/>
</dbReference>
<organism evidence="11 12">
    <name type="scientific">Yoonia maritima</name>
    <dbReference type="NCBI Taxonomy" id="1435347"/>
    <lineage>
        <taxon>Bacteria</taxon>
        <taxon>Pseudomonadati</taxon>
        <taxon>Pseudomonadota</taxon>
        <taxon>Alphaproteobacteria</taxon>
        <taxon>Rhodobacterales</taxon>
        <taxon>Paracoccaceae</taxon>
        <taxon>Yoonia</taxon>
    </lineage>
</organism>
<dbReference type="RefSeq" id="WP_106359355.1">
    <property type="nucleotide sequence ID" value="NZ_PVTP01000022.1"/>
</dbReference>
<protein>
    <submittedName>
        <fullName evidence="11">Phosphomannomutase</fullName>
    </submittedName>
</protein>
<dbReference type="PANTHER" id="PTHR42946:SF1">
    <property type="entry name" value="PHOSPHOGLUCOMUTASE (ALPHA-D-GLUCOSE-1,6-BISPHOSPHATE-DEPENDENT)"/>
    <property type="match status" value="1"/>
</dbReference>
<dbReference type="PROSITE" id="PS00710">
    <property type="entry name" value="PGM_PMM"/>
    <property type="match status" value="1"/>
</dbReference>
<dbReference type="GO" id="GO:0005975">
    <property type="term" value="P:carbohydrate metabolic process"/>
    <property type="evidence" value="ECO:0007669"/>
    <property type="project" value="InterPro"/>
</dbReference>
<evidence type="ECO:0000256" key="7">
    <source>
        <dbReference type="RuleBase" id="RU004326"/>
    </source>
</evidence>
<dbReference type="SUPFAM" id="SSF55957">
    <property type="entry name" value="Phosphoglucomutase, C-terminal domain"/>
    <property type="match status" value="1"/>
</dbReference>
<evidence type="ECO:0000256" key="1">
    <source>
        <dbReference type="ARBA" id="ARBA00001946"/>
    </source>
</evidence>
<comment type="cofactor">
    <cofactor evidence="1">
        <name>Mg(2+)</name>
        <dbReference type="ChEBI" id="CHEBI:18420"/>
    </cofactor>
</comment>
<dbReference type="GO" id="GO:0005829">
    <property type="term" value="C:cytosol"/>
    <property type="evidence" value="ECO:0007669"/>
    <property type="project" value="TreeGrafter"/>
</dbReference>
<sequence length="462" mass="48866">MAPSFGTSGLRGLVSELTDDLVADYVHAFLSTLDSCETLYVGRDLRPSSPDIASLICRVAEQAGADVIDCGALGTPALALASMGASAAAIMVTGSHIPADRNGLKFYLPDGEISKADETAINMAYANRKRFNGTGGSYMENTTAEPRYVARYIGAFGAASLTGLRIGIYRHSSVARDTMEHIFTGLGAEIVPLAHSDSFIPVDTEAVDTETRSELADWCRTHGLDAIASTDGDADRPMLTDATGKVIPGDVLGVLTAQVLNAKAVVTPVSSNDMVRRLPDFDAVQLTKIGSPFVIAGMEALRDSLPDVIGFEANGGFLLGFNATINSPLSPLPTRDCMLPMIAPLFAAKVAGQSLAELVAGLPPCFTAADRLQNIDRSKADVFLSRLIENEPIRAAFFSSFGTIASIDLTDGLRMDFISGDVVHLRPSGNAPEFRIYAQSNSEARAWDVVAQTKDAVAGPLM</sequence>
<keyword evidence="6" id="KW-0413">Isomerase</keyword>
<keyword evidence="12" id="KW-1185">Reference proteome</keyword>
<name>A0A2T0VT35_9RHOB</name>
<comment type="caution">
    <text evidence="11">The sequence shown here is derived from an EMBL/GenBank/DDBJ whole genome shotgun (WGS) entry which is preliminary data.</text>
</comment>
<dbReference type="AlphaFoldDB" id="A0A2T0VT35"/>
<dbReference type="Gene3D" id="3.30.310.50">
    <property type="entry name" value="Alpha-D-phosphohexomutase, C-terminal domain"/>
    <property type="match status" value="1"/>
</dbReference>
<evidence type="ECO:0000313" key="12">
    <source>
        <dbReference type="Proteomes" id="UP000238007"/>
    </source>
</evidence>
<dbReference type="PANTHER" id="PTHR42946">
    <property type="entry name" value="PHOSPHOHEXOSE MUTASE"/>
    <property type="match status" value="1"/>
</dbReference>
<evidence type="ECO:0000256" key="5">
    <source>
        <dbReference type="ARBA" id="ARBA00022842"/>
    </source>
</evidence>
<evidence type="ECO:0000256" key="4">
    <source>
        <dbReference type="ARBA" id="ARBA00022723"/>
    </source>
</evidence>
<evidence type="ECO:0000256" key="2">
    <source>
        <dbReference type="ARBA" id="ARBA00010231"/>
    </source>
</evidence>
<accession>A0A2T0VT35</accession>
<dbReference type="Pfam" id="PF02878">
    <property type="entry name" value="PGM_PMM_I"/>
    <property type="match status" value="1"/>
</dbReference>